<dbReference type="GeneID" id="54290369"/>
<reference evidence="2" key="1">
    <citation type="journal article" date="2020" name="Stud. Mycol.">
        <title>101 Dothideomycetes genomes: a test case for predicting lifestyles and emergence of pathogens.</title>
        <authorList>
            <person name="Haridas S."/>
            <person name="Albert R."/>
            <person name="Binder M."/>
            <person name="Bloem J."/>
            <person name="Labutti K."/>
            <person name="Salamov A."/>
            <person name="Andreopoulos B."/>
            <person name="Baker S."/>
            <person name="Barry K."/>
            <person name="Bills G."/>
            <person name="Bluhm B."/>
            <person name="Cannon C."/>
            <person name="Castanera R."/>
            <person name="Culley D."/>
            <person name="Daum C."/>
            <person name="Ezra D."/>
            <person name="Gonzalez J."/>
            <person name="Henrissat B."/>
            <person name="Kuo A."/>
            <person name="Liang C."/>
            <person name="Lipzen A."/>
            <person name="Lutzoni F."/>
            <person name="Magnuson J."/>
            <person name="Mondo S."/>
            <person name="Nolan M."/>
            <person name="Ohm R."/>
            <person name="Pangilinan J."/>
            <person name="Park H.-J."/>
            <person name="Ramirez L."/>
            <person name="Alfaro M."/>
            <person name="Sun H."/>
            <person name="Tritt A."/>
            <person name="Yoshinaga Y."/>
            <person name="Zwiers L.-H."/>
            <person name="Turgeon B."/>
            <person name="Goodwin S."/>
            <person name="Spatafora J."/>
            <person name="Crous P."/>
            <person name="Grigoriev I."/>
        </authorList>
    </citation>
    <scope>NUCLEOTIDE SEQUENCE</scope>
    <source>
        <strain evidence="2">CBS 175.79</strain>
    </source>
</reference>
<feature type="compositionally biased region" description="Acidic residues" evidence="1">
    <location>
        <begin position="518"/>
        <end position="528"/>
    </location>
</feature>
<feature type="region of interest" description="Disordered" evidence="1">
    <location>
        <begin position="502"/>
        <end position="560"/>
    </location>
</feature>
<keyword evidence="3" id="KW-1185">Reference proteome</keyword>
<feature type="compositionally biased region" description="Basic and acidic residues" evidence="1">
    <location>
        <begin position="139"/>
        <end position="149"/>
    </location>
</feature>
<name>A0A6A5Y3J2_9PLEO</name>
<evidence type="ECO:0008006" key="4">
    <source>
        <dbReference type="Google" id="ProtNLM"/>
    </source>
</evidence>
<evidence type="ECO:0000313" key="3">
    <source>
        <dbReference type="Proteomes" id="UP000799778"/>
    </source>
</evidence>
<feature type="compositionally biased region" description="Basic residues" evidence="1">
    <location>
        <begin position="427"/>
        <end position="439"/>
    </location>
</feature>
<proteinExistence type="predicted"/>
<gene>
    <name evidence="2" type="ORF">BU24DRAFT_477254</name>
</gene>
<dbReference type="OrthoDB" id="3642840at2759"/>
<dbReference type="RefSeq" id="XP_033388454.1">
    <property type="nucleotide sequence ID" value="XM_033532972.1"/>
</dbReference>
<accession>A0A6A5Y3J2</accession>
<organism evidence="2 3">
    <name type="scientific">Aaosphaeria arxii CBS 175.79</name>
    <dbReference type="NCBI Taxonomy" id="1450172"/>
    <lineage>
        <taxon>Eukaryota</taxon>
        <taxon>Fungi</taxon>
        <taxon>Dikarya</taxon>
        <taxon>Ascomycota</taxon>
        <taxon>Pezizomycotina</taxon>
        <taxon>Dothideomycetes</taxon>
        <taxon>Pleosporomycetidae</taxon>
        <taxon>Pleosporales</taxon>
        <taxon>Pleosporales incertae sedis</taxon>
        <taxon>Aaosphaeria</taxon>
    </lineage>
</organism>
<evidence type="ECO:0000256" key="1">
    <source>
        <dbReference type="SAM" id="MobiDB-lite"/>
    </source>
</evidence>
<evidence type="ECO:0000313" key="2">
    <source>
        <dbReference type="EMBL" id="KAF2020115.1"/>
    </source>
</evidence>
<feature type="compositionally biased region" description="Basic and acidic residues" evidence="1">
    <location>
        <begin position="112"/>
        <end position="129"/>
    </location>
</feature>
<sequence>MSSKQSKESYDLFRWEDHNNLNHHCGRCQKPLSRDNARVVCFGHHVEPCSRFHQVMFLLGRTRSCTYCKDIDEDHHQKHLGIAGKLRQIYEMLGLDTFIIPPDVVQAQQRRPSGETREQEDDKPTDKTKGLSLRPTKKERKEIKKREKAALRPKVVTQDEIEYLGVVLHGTADGPVCLNDPTSPGEADDMEKLLAEKAKAYNESGRRGSRRLSDAVLTGAFDFGVEVERILGDLKLPNGRPKNKGHSGKEQKAFDEEILNLKEAIVDDLLYLKGVQLHTSMRRAAFLRYTNRTSNDIISARHEDWDWKTGERRERPLAKSKKGKEREDEPSGSNATADNELDTAYDSDTQTDADDSRMLSPDHPSLFEGPVEPIRSSEDVLPGHVDLTEANATESSQPSSFSSEERKSSCDASSRSRELLSTPTGSRRSRQGKNRKKERSSKAGSSDLGGNPDTTSYRMSYQELSNAQEEIARGPILPPPAIKFSSLSHKFPSIWGAWADTFDPQGPAFNDEQAGVVDGEEDENDDSSDSTIKPDEDDSSSASTIKPDDDATTPATTNRTQGDTDFMYYVTYPSKQNRWKLGPFTREQAIHHVVVVEEKQQRIGERLMYIDRDLYHWLEHGDKTVFPRLNWEVDHVELDNRHPDLLVVQIEEYQHRRGFNDKCFSYVPTKTEVELILEKDAAERLAFKELASQKPNMCTCETPIPFKYLTWEDTIDEDAARLDCNLKECMNKNCVGKFFHLHCVEDVPSEEGSPWLCPPCRRVESEEEVESASDEFVV</sequence>
<feature type="region of interest" description="Disordered" evidence="1">
    <location>
        <begin position="105"/>
        <end position="149"/>
    </location>
</feature>
<feature type="compositionally biased region" description="Basic and acidic residues" evidence="1">
    <location>
        <begin position="403"/>
        <end position="418"/>
    </location>
</feature>
<dbReference type="Proteomes" id="UP000799778">
    <property type="component" value="Unassembled WGS sequence"/>
</dbReference>
<feature type="compositionally biased region" description="Polar residues" evidence="1">
    <location>
        <begin position="452"/>
        <end position="468"/>
    </location>
</feature>
<dbReference type="EMBL" id="ML978067">
    <property type="protein sequence ID" value="KAF2020115.1"/>
    <property type="molecule type" value="Genomic_DNA"/>
</dbReference>
<feature type="compositionally biased region" description="Acidic residues" evidence="1">
    <location>
        <begin position="339"/>
        <end position="353"/>
    </location>
</feature>
<feature type="region of interest" description="Disordered" evidence="1">
    <location>
        <begin position="312"/>
        <end position="472"/>
    </location>
</feature>
<protein>
    <recommendedName>
        <fullName evidence="4">Zinc finger PHD-type domain-containing protein</fullName>
    </recommendedName>
</protein>
<dbReference type="AlphaFoldDB" id="A0A6A5Y3J2"/>